<dbReference type="Pfam" id="PF12796">
    <property type="entry name" value="Ank_2"/>
    <property type="match status" value="1"/>
</dbReference>
<dbReference type="PROSITE" id="PS50088">
    <property type="entry name" value="ANK_REPEAT"/>
    <property type="match status" value="3"/>
</dbReference>
<feature type="compositionally biased region" description="Basic and acidic residues" evidence="2">
    <location>
        <begin position="224"/>
        <end position="241"/>
    </location>
</feature>
<comment type="caution">
    <text evidence="3">The sequence shown here is derived from an EMBL/GenBank/DDBJ whole genome shotgun (WGS) entry which is preliminary data.</text>
</comment>
<dbReference type="Pfam" id="PF00023">
    <property type="entry name" value="Ank"/>
    <property type="match status" value="1"/>
</dbReference>
<dbReference type="GO" id="GO:0005654">
    <property type="term" value="C:nucleoplasm"/>
    <property type="evidence" value="ECO:0007669"/>
    <property type="project" value="TreeGrafter"/>
</dbReference>
<name>A0AAW1V9B8_9CUCU</name>
<dbReference type="InterPro" id="IPR002110">
    <property type="entry name" value="Ankyrin_rpt"/>
</dbReference>
<evidence type="ECO:0000313" key="4">
    <source>
        <dbReference type="Proteomes" id="UP001431783"/>
    </source>
</evidence>
<feature type="compositionally biased region" description="Low complexity" evidence="2">
    <location>
        <begin position="336"/>
        <end position="345"/>
    </location>
</feature>
<feature type="compositionally biased region" description="Basic and acidic residues" evidence="2">
    <location>
        <begin position="360"/>
        <end position="370"/>
    </location>
</feature>
<dbReference type="Proteomes" id="UP001431783">
    <property type="component" value="Unassembled WGS sequence"/>
</dbReference>
<feature type="compositionally biased region" description="Polar residues" evidence="2">
    <location>
        <begin position="307"/>
        <end position="330"/>
    </location>
</feature>
<dbReference type="SMART" id="SM00248">
    <property type="entry name" value="ANK"/>
    <property type="match status" value="3"/>
</dbReference>
<proteinExistence type="predicted"/>
<sequence>MRSKDTLGSKTHIQTPMSERQQMALLMQMTSANESLPKSPGGTAYTFSRQRDRNERGETPLHLAAIKGDVDQAVKLLSHRADPNVTDFAGWTPLHEACNYGWYEVANKLVQAGANVNAKGLDNDTPLHDAVINGHLNIIKLLIEHGADIHSKNAKGKSPLDVATHTIKPHVLNPNLPIPESMVPSRLPPRGRDDKKVTENSKEDNGKRIFSEISDTPDDNSNEDESKKKKRKEEVIKEKTVLRGATQNKGQNNKPNAVSNTKASSLNIGKAVAAERKSPCPSPKMSSDAEDDAKSDLKVPPLKIVIPQTSTSEQDVGVNRNSKSSSQRTHQALPYVVPSSNNNDSVNDKESGTGVNQEETSAKTDDKKDGGTSASSTDDQANAENEAPSTSSSNNSTATVTPAAVELHPRKRKLKPNKEPVVTSSDPLDAPAESQIHPHEQPITNCYQLFLDIRKQIEKRRKGLFPVQPKPPQGFKDYLMNRCTYVLAGTTSTSPNISYPPNLPAQMIDIFTEQEKERYRLRMQHVIEKEKLVLSVEQEILRVHGRAARALANQSLPFSVCSVLKDEEVYNLITPEQEEKDRNARSRYNGRLFLSWLQDVDDKWEKIKEHMLLRHHNEAESLYAVQKMDWEWKMKECNLCDRKSTPTIDEHHVPMVHVSDDFDLLPA</sequence>
<evidence type="ECO:0008006" key="5">
    <source>
        <dbReference type="Google" id="ProtNLM"/>
    </source>
</evidence>
<protein>
    <recommendedName>
        <fullName evidence="5">Ankyrin repeat domain-containing protein 12</fullName>
    </recommendedName>
</protein>
<dbReference type="EMBL" id="JARQZJ010000131">
    <property type="protein sequence ID" value="KAK9891934.1"/>
    <property type="molecule type" value="Genomic_DNA"/>
</dbReference>
<accession>A0AAW1V9B8</accession>
<dbReference type="PANTHER" id="PTHR24149">
    <property type="entry name" value="ANKYRIN REPEAT DOMAIN-CONTAINING PROTEIN 12"/>
    <property type="match status" value="1"/>
</dbReference>
<feature type="region of interest" description="Disordered" evidence="2">
    <location>
        <begin position="33"/>
        <end position="57"/>
    </location>
</feature>
<gene>
    <name evidence="3" type="ORF">WA026_017417</name>
</gene>
<organism evidence="3 4">
    <name type="scientific">Henosepilachna vigintioctopunctata</name>
    <dbReference type="NCBI Taxonomy" id="420089"/>
    <lineage>
        <taxon>Eukaryota</taxon>
        <taxon>Metazoa</taxon>
        <taxon>Ecdysozoa</taxon>
        <taxon>Arthropoda</taxon>
        <taxon>Hexapoda</taxon>
        <taxon>Insecta</taxon>
        <taxon>Pterygota</taxon>
        <taxon>Neoptera</taxon>
        <taxon>Endopterygota</taxon>
        <taxon>Coleoptera</taxon>
        <taxon>Polyphaga</taxon>
        <taxon>Cucujiformia</taxon>
        <taxon>Coccinelloidea</taxon>
        <taxon>Coccinellidae</taxon>
        <taxon>Epilachninae</taxon>
        <taxon>Epilachnini</taxon>
        <taxon>Henosepilachna</taxon>
    </lineage>
</organism>
<dbReference type="PANTHER" id="PTHR24149:SF14">
    <property type="entry name" value="ANKYRIN REPEAT DOMAIN 12"/>
    <property type="match status" value="1"/>
</dbReference>
<evidence type="ECO:0000256" key="1">
    <source>
        <dbReference type="PROSITE-ProRule" id="PRU00023"/>
    </source>
</evidence>
<evidence type="ECO:0000313" key="3">
    <source>
        <dbReference type="EMBL" id="KAK9891934.1"/>
    </source>
</evidence>
<feature type="compositionally biased region" description="Low complexity" evidence="2">
    <location>
        <begin position="382"/>
        <end position="405"/>
    </location>
</feature>
<feature type="repeat" description="ANK" evidence="1">
    <location>
        <begin position="122"/>
        <end position="154"/>
    </location>
</feature>
<feature type="region of interest" description="Disordered" evidence="2">
    <location>
        <begin position="170"/>
        <end position="436"/>
    </location>
</feature>
<feature type="repeat" description="ANK" evidence="1">
    <location>
        <begin position="89"/>
        <end position="121"/>
    </location>
</feature>
<dbReference type="SUPFAM" id="SSF48403">
    <property type="entry name" value="Ankyrin repeat"/>
    <property type="match status" value="1"/>
</dbReference>
<keyword evidence="4" id="KW-1185">Reference proteome</keyword>
<dbReference type="PRINTS" id="PR01415">
    <property type="entry name" value="ANKYRIN"/>
</dbReference>
<feature type="repeat" description="ANK" evidence="1">
    <location>
        <begin position="56"/>
        <end position="88"/>
    </location>
</feature>
<dbReference type="AlphaFoldDB" id="A0AAW1V9B8"/>
<feature type="compositionally biased region" description="Polar residues" evidence="2">
    <location>
        <begin position="245"/>
        <end position="267"/>
    </location>
</feature>
<dbReference type="InterPro" id="IPR036770">
    <property type="entry name" value="Ankyrin_rpt-contain_sf"/>
</dbReference>
<reference evidence="3 4" key="1">
    <citation type="submission" date="2023-03" db="EMBL/GenBank/DDBJ databases">
        <title>Genome insight into feeding habits of ladybird beetles.</title>
        <authorList>
            <person name="Li H.-S."/>
            <person name="Huang Y.-H."/>
            <person name="Pang H."/>
        </authorList>
    </citation>
    <scope>NUCLEOTIDE SEQUENCE [LARGE SCALE GENOMIC DNA]</scope>
    <source>
        <strain evidence="3">SYSU_2023b</strain>
        <tissue evidence="3">Whole body</tissue>
    </source>
</reference>
<feature type="compositionally biased region" description="Basic and acidic residues" evidence="2">
    <location>
        <begin position="190"/>
        <end position="210"/>
    </location>
</feature>
<dbReference type="PROSITE" id="PS50297">
    <property type="entry name" value="ANK_REP_REGION"/>
    <property type="match status" value="3"/>
</dbReference>
<dbReference type="Gene3D" id="1.25.40.20">
    <property type="entry name" value="Ankyrin repeat-containing domain"/>
    <property type="match status" value="1"/>
</dbReference>
<dbReference type="InterPro" id="IPR053210">
    <property type="entry name" value="ANKRD12"/>
</dbReference>
<evidence type="ECO:0000256" key="2">
    <source>
        <dbReference type="SAM" id="MobiDB-lite"/>
    </source>
</evidence>
<keyword evidence="1" id="KW-0040">ANK repeat</keyword>